<feature type="region of interest" description="Disordered" evidence="7">
    <location>
        <begin position="193"/>
        <end position="225"/>
    </location>
</feature>
<dbReference type="InterPro" id="IPR049142">
    <property type="entry name" value="MS_channel_1st"/>
</dbReference>
<dbReference type="InterPro" id="IPR006685">
    <property type="entry name" value="MscS_channel_2nd"/>
</dbReference>
<dbReference type="Proteomes" id="UP000004949">
    <property type="component" value="Unassembled WGS sequence"/>
</dbReference>
<evidence type="ECO:0000259" key="11">
    <source>
        <dbReference type="Pfam" id="PF21088"/>
    </source>
</evidence>
<dbReference type="InterPro" id="IPR045276">
    <property type="entry name" value="YbiO_bact"/>
</dbReference>
<feature type="compositionally biased region" description="Basic and acidic residues" evidence="7">
    <location>
        <begin position="812"/>
        <end position="829"/>
    </location>
</feature>
<keyword evidence="3" id="KW-1003">Cell membrane</keyword>
<evidence type="ECO:0000256" key="3">
    <source>
        <dbReference type="ARBA" id="ARBA00022475"/>
    </source>
</evidence>
<evidence type="ECO:0000256" key="9">
    <source>
        <dbReference type="SAM" id="SignalP"/>
    </source>
</evidence>
<feature type="chain" id="PRO_5003489351" evidence="9">
    <location>
        <begin position="26"/>
        <end position="829"/>
    </location>
</feature>
<keyword evidence="6 8" id="KW-0472">Membrane</keyword>
<evidence type="ECO:0000256" key="2">
    <source>
        <dbReference type="ARBA" id="ARBA00008017"/>
    </source>
</evidence>
<evidence type="ECO:0000256" key="4">
    <source>
        <dbReference type="ARBA" id="ARBA00022692"/>
    </source>
</evidence>
<feature type="transmembrane region" description="Helical" evidence="8">
    <location>
        <begin position="563"/>
        <end position="582"/>
    </location>
</feature>
<dbReference type="PATRIC" id="fig|1088869.3.peg.1788"/>
<evidence type="ECO:0000313" key="13">
    <source>
        <dbReference type="EMBL" id="EHH68026.1"/>
    </source>
</evidence>
<proteinExistence type="inferred from homology"/>
<comment type="subcellular location">
    <subcellularLocation>
        <location evidence="1">Cell membrane</location>
        <topology evidence="1">Multi-pass membrane protein</topology>
    </subcellularLocation>
</comment>
<feature type="domain" description="Mechanosensitive ion channel transmembrane helices 2/3" evidence="11">
    <location>
        <begin position="570"/>
        <end position="611"/>
    </location>
</feature>
<comment type="similarity">
    <text evidence="2">Belongs to the MscS (TC 1.A.23) family.</text>
</comment>
<dbReference type="InterPro" id="IPR010920">
    <property type="entry name" value="LSM_dom_sf"/>
</dbReference>
<feature type="domain" description="Moderate conductance mechanosensitive channel YbiO-like transmembrane helix 1" evidence="12">
    <location>
        <begin position="431"/>
        <end position="506"/>
    </location>
</feature>
<dbReference type="Gene3D" id="2.30.30.60">
    <property type="match status" value="1"/>
</dbReference>
<dbReference type="SUPFAM" id="SSF82861">
    <property type="entry name" value="Mechanosensitive channel protein MscS (YggB), transmembrane region"/>
    <property type="match status" value="1"/>
</dbReference>
<feature type="transmembrane region" description="Helical" evidence="8">
    <location>
        <begin position="479"/>
        <end position="500"/>
    </location>
</feature>
<feature type="compositionally biased region" description="Low complexity" evidence="7">
    <location>
        <begin position="799"/>
        <end position="808"/>
    </location>
</feature>
<evidence type="ECO:0000259" key="12">
    <source>
        <dbReference type="Pfam" id="PF25392"/>
    </source>
</evidence>
<evidence type="ECO:0000313" key="14">
    <source>
        <dbReference type="Proteomes" id="UP000004949"/>
    </source>
</evidence>
<keyword evidence="14" id="KW-1185">Reference proteome</keyword>
<feature type="transmembrane region" description="Helical" evidence="8">
    <location>
        <begin position="246"/>
        <end position="270"/>
    </location>
</feature>
<organism evidence="13 14">
    <name type="scientific">Gluconobacter morbifer G707</name>
    <dbReference type="NCBI Taxonomy" id="1088869"/>
    <lineage>
        <taxon>Bacteria</taxon>
        <taxon>Pseudomonadati</taxon>
        <taxon>Pseudomonadota</taxon>
        <taxon>Alphaproteobacteria</taxon>
        <taxon>Acetobacterales</taxon>
        <taxon>Acetobacteraceae</taxon>
        <taxon>Gluconobacter</taxon>
    </lineage>
</organism>
<accession>G6XK64</accession>
<feature type="compositionally biased region" description="Basic and acidic residues" evidence="7">
    <location>
        <begin position="196"/>
        <end position="206"/>
    </location>
</feature>
<dbReference type="SUPFAM" id="SSF50182">
    <property type="entry name" value="Sm-like ribonucleoproteins"/>
    <property type="match status" value="1"/>
</dbReference>
<feature type="transmembrane region" description="Helical" evidence="8">
    <location>
        <begin position="390"/>
        <end position="414"/>
    </location>
</feature>
<dbReference type="Pfam" id="PF21088">
    <property type="entry name" value="MS_channel_1st"/>
    <property type="match status" value="1"/>
</dbReference>
<feature type="signal peptide" evidence="9">
    <location>
        <begin position="1"/>
        <end position="25"/>
    </location>
</feature>
<feature type="region of interest" description="Disordered" evidence="7">
    <location>
        <begin position="788"/>
        <end position="829"/>
    </location>
</feature>
<feature type="transmembrane region" description="Helical" evidence="8">
    <location>
        <begin position="315"/>
        <end position="339"/>
    </location>
</feature>
<dbReference type="InterPro" id="IPR023408">
    <property type="entry name" value="MscS_beta-dom_sf"/>
</dbReference>
<comment type="caution">
    <text evidence="13">The sequence shown here is derived from an EMBL/GenBank/DDBJ whole genome shotgun (WGS) entry which is preliminary data.</text>
</comment>
<dbReference type="Gene3D" id="3.30.70.100">
    <property type="match status" value="1"/>
</dbReference>
<evidence type="ECO:0000256" key="1">
    <source>
        <dbReference type="ARBA" id="ARBA00004651"/>
    </source>
</evidence>
<evidence type="ECO:0000256" key="6">
    <source>
        <dbReference type="ARBA" id="ARBA00023136"/>
    </source>
</evidence>
<dbReference type="OrthoDB" id="9814206at2"/>
<feature type="transmembrane region" description="Helical" evidence="8">
    <location>
        <begin position="158"/>
        <end position="176"/>
    </location>
</feature>
<dbReference type="GO" id="GO:0005886">
    <property type="term" value="C:plasma membrane"/>
    <property type="evidence" value="ECO:0007669"/>
    <property type="project" value="UniProtKB-SubCell"/>
</dbReference>
<keyword evidence="5 8" id="KW-1133">Transmembrane helix</keyword>
<dbReference type="Gene3D" id="1.10.287.1260">
    <property type="match status" value="1"/>
</dbReference>
<dbReference type="PANTHER" id="PTHR30460">
    <property type="entry name" value="MODERATE CONDUCTANCE MECHANOSENSITIVE CHANNEL YBIO"/>
    <property type="match status" value="1"/>
</dbReference>
<keyword evidence="9" id="KW-0732">Signal</keyword>
<dbReference type="EMBL" id="AGQV01000005">
    <property type="protein sequence ID" value="EHH68026.1"/>
    <property type="molecule type" value="Genomic_DNA"/>
</dbReference>
<dbReference type="PANTHER" id="PTHR30460:SF0">
    <property type="entry name" value="MODERATE CONDUCTANCE MECHANOSENSITIVE CHANNEL YBIO"/>
    <property type="match status" value="1"/>
</dbReference>
<gene>
    <name evidence="13" type="ORF">GMO_17930</name>
</gene>
<feature type="transmembrane region" description="Helical" evidence="8">
    <location>
        <begin position="588"/>
        <end position="608"/>
    </location>
</feature>
<evidence type="ECO:0000256" key="7">
    <source>
        <dbReference type="SAM" id="MobiDB-lite"/>
    </source>
</evidence>
<dbReference type="InterPro" id="IPR057485">
    <property type="entry name" value="YbiO-like_TM1"/>
</dbReference>
<keyword evidence="4 8" id="KW-0812">Transmembrane</keyword>
<protein>
    <submittedName>
        <fullName evidence="13">Mechanosensitive ion channel Small-conductance MscS</fullName>
    </submittedName>
</protein>
<dbReference type="eggNOG" id="COG0668">
    <property type="taxonomic scope" value="Bacteria"/>
</dbReference>
<dbReference type="InterPro" id="IPR011014">
    <property type="entry name" value="MscS_channel_TM-2"/>
</dbReference>
<dbReference type="STRING" id="1088869.GMO_17930"/>
<reference evidence="13 14" key="1">
    <citation type="submission" date="2011-10" db="EMBL/GenBank/DDBJ databases">
        <title>Genome sequence of Gluconobacter morbifer G707, isolated from Drosophila gut.</title>
        <authorList>
            <person name="Lee W.-J."/>
            <person name="Kim E.-K."/>
        </authorList>
    </citation>
    <scope>NUCLEOTIDE SEQUENCE [LARGE SCALE GENOMIC DNA]</scope>
    <source>
        <strain evidence="13 14">G707</strain>
    </source>
</reference>
<evidence type="ECO:0000256" key="5">
    <source>
        <dbReference type="ARBA" id="ARBA00022989"/>
    </source>
</evidence>
<name>G6XK64_9PROT</name>
<dbReference type="GO" id="GO:0008381">
    <property type="term" value="F:mechanosensitive monoatomic ion channel activity"/>
    <property type="evidence" value="ECO:0007669"/>
    <property type="project" value="InterPro"/>
</dbReference>
<dbReference type="AlphaFoldDB" id="G6XK64"/>
<feature type="domain" description="Mechanosensitive ion channel MscS" evidence="10">
    <location>
        <begin position="613"/>
        <end position="675"/>
    </location>
</feature>
<feature type="transmembrane region" description="Helical" evidence="8">
    <location>
        <begin position="426"/>
        <end position="449"/>
    </location>
</feature>
<sequence>MWHSCLTVLLFLTPALLAFPGQATADASSSSAASTTPKLEKPLSRQEAQQLLNVLNNPKERESFTHTLSLMARGLPVETSSPQPAATVAVTPAPKPPAASPKKVVDVAQVSPDIHSGLSSIRSQTLTYVNNFLGLFSDLRFVGHEARNQLSNPQTRKIIFNAFSAALAVMICGLVLERVLVLTLRPHVVQLTASAQKREQKPRSDPGKLPAGAPADDTSKTRAADQRRQVETLRFLVRIPYALGHFALKALPVLAFYLLAWLSTLIFPWSQKTDDVILTLANCYAGARCLYLFVETGFAPHSPTIRLLPASDQTALLLTRWWNFLVAAPAIIFCLSNLGSQFNISPRGTDAMIRAIVLVEHIMIAVFIWRIRHIVTRALLPNRNGKTTAMWAFIAAVARLWWVPAMFLDISLWVVWAAHLPGGYRWILSTTGMTIGILVVSRLIAILAYGLQDRFFRVNPALVERFPEIQERADRYYPVARAVLTGIIVFLTLLAMTEAWGLPTINFFLHNAIGTHLLDAVITMLIAVTVAVAIWETVNALLGQQLTRFEKSGLNSRATRLRTVLPIIRTVLLAIISIIVTVTTLSQIGINVTPLLTGAGIMGAAIAFGSQSLVKDFITGFFMLVEDAIQVGDWVTTGGVSGTVENLSIRTVKVRDINGDLHIIPFSSVSSIANTARGYNQVIVKQQLDLSEDLPRVSAIMAKVVKELRDDTVFGPMILSDYNDLGVDNSDSGGATLLGSIRTAPMMKWKVKREFYRRVANRFAEANVKFYTGTSYFTTPPGVAMHLVNDSAPVPPAPANDVDAAAPPAGKPDTKKPDGDSHPDDSKPS</sequence>
<evidence type="ECO:0000256" key="8">
    <source>
        <dbReference type="SAM" id="Phobius"/>
    </source>
</evidence>
<dbReference type="Pfam" id="PF25392">
    <property type="entry name" value="MS_channel_TM1"/>
    <property type="match status" value="1"/>
</dbReference>
<feature type="transmembrane region" description="Helical" evidence="8">
    <location>
        <begin position="520"/>
        <end position="542"/>
    </location>
</feature>
<evidence type="ECO:0000259" key="10">
    <source>
        <dbReference type="Pfam" id="PF00924"/>
    </source>
</evidence>
<feature type="transmembrane region" description="Helical" evidence="8">
    <location>
        <begin position="351"/>
        <end position="369"/>
    </location>
</feature>
<dbReference type="Pfam" id="PF00924">
    <property type="entry name" value="MS_channel_2nd"/>
    <property type="match status" value="1"/>
</dbReference>